<gene>
    <name evidence="1" type="ORF">NCTC11842_01554</name>
</gene>
<dbReference type="Proteomes" id="UP000250443">
    <property type="component" value="Unassembled WGS sequence"/>
</dbReference>
<sequence length="905" mass="102473">MITVRPDPRCERIRLDHATRLSRKLALDIAAGVDRYSANPSSWPWSPATIRTALSYILPALSRIAAALQPDLRKNMMRLGMDAFKSEASWAQLIGSIFHHYEEDRRRGSYIGAFHKLIALHRNDFSLQAPSYLKLRGGHTDLSELYRISADFMLAYKALVLQFDASGSVDKSGLWLKHHTYSLFAIACEDPKARALLSKHGFDAFAKCPKLLDQFEEYRSWQYSSSLFTLLAIYNPARWTRRTIEVHGLTADLTRLYSLSEPIYLDLVRFADVINEGLTTERKAQTIRDLLTTVQRGLPAILSALPEQLRTDIKERGLIVFAEDQCKALSQAYKNPALKAALLGPIKEIIDTLFPASKKDMKELLAYQLCFEMEYSSRPIFCDYAPIREISVALYQDMSSFLAELKANLPQRPYSMRTVYHHFTQFKAVMVLLWKELGQEYKFLLGEHGLKAFDSRICNLQKVIFLLLQNAGRASIIATYTAYTYQKSIKWLVTERGISAIDAYPISINRTDKHLKRLNTDDYYSAEQCRELAYHIEALLAEPEIIGERHIVLMLARILLKTGWNLSPTLGLKCEDVTPTATLGSPGAITVVLQKARAGYRSDAYSFKEPISPSIAVRSAAADRLYVRDVLTKDLRASLPENSLYKSYVFLIKRKGKIERLSMAATKVVTELISRRGCSLTFDSKKIRKGGVNHVYRAIQKNSGDYETAARHELKTFEASYLRLDENQSRYTLAKALDVMGKYFAGKEISADFVIITDQSDVLQHTPAGQCSSTGDDTEALRYRAEHRRLLSERGTSARYCADFLSCIWCKFFRSVADPEHVWKLLSYRAYLLQSMESSVLPDDETEDQRIHLAILKTRVAEILRRLDAISPGVVVQGEALLADNGMHPDWSFALTDAPSSTSAL</sequence>
<dbReference type="EMBL" id="UAUF01000010">
    <property type="protein sequence ID" value="SPZ05036.1"/>
    <property type="molecule type" value="Genomic_DNA"/>
</dbReference>
<evidence type="ECO:0000313" key="2">
    <source>
        <dbReference type="Proteomes" id="UP000250443"/>
    </source>
</evidence>
<dbReference type="AlphaFoldDB" id="A0A2X2CHA2"/>
<reference evidence="1 2" key="1">
    <citation type="submission" date="2018-06" db="EMBL/GenBank/DDBJ databases">
        <authorList>
            <consortium name="Pathogen Informatics"/>
            <person name="Doyle S."/>
        </authorList>
    </citation>
    <scope>NUCLEOTIDE SEQUENCE [LARGE SCALE GENOMIC DNA]</scope>
    <source>
        <strain evidence="1 2">NCTC11842</strain>
    </source>
</reference>
<name>A0A2X2CHA2_PSELU</name>
<organism evidence="1 2">
    <name type="scientific">Pseudomonas luteola</name>
    <dbReference type="NCBI Taxonomy" id="47886"/>
    <lineage>
        <taxon>Bacteria</taxon>
        <taxon>Pseudomonadati</taxon>
        <taxon>Pseudomonadota</taxon>
        <taxon>Gammaproteobacteria</taxon>
        <taxon>Pseudomonadales</taxon>
        <taxon>Pseudomonadaceae</taxon>
        <taxon>Pseudomonas</taxon>
    </lineage>
</organism>
<protein>
    <submittedName>
        <fullName evidence="1">Uncharacterized protein</fullName>
    </submittedName>
</protein>
<evidence type="ECO:0000313" key="1">
    <source>
        <dbReference type="EMBL" id="SPZ05036.1"/>
    </source>
</evidence>
<proteinExistence type="predicted"/>
<accession>A0A2X2CHA2</accession>